<evidence type="ECO:0008006" key="4">
    <source>
        <dbReference type="Google" id="ProtNLM"/>
    </source>
</evidence>
<evidence type="ECO:0000313" key="3">
    <source>
        <dbReference type="Proteomes" id="UP000225706"/>
    </source>
</evidence>
<accession>A0A2B4RVU9</accession>
<protein>
    <recommendedName>
        <fullName evidence="4">Reverse transcriptase domain-containing protein</fullName>
    </recommendedName>
</protein>
<comment type="caution">
    <text evidence="2">The sequence shown here is derived from an EMBL/GenBank/DDBJ whole genome shotgun (WGS) entry which is preliminary data.</text>
</comment>
<proteinExistence type="predicted"/>
<name>A0A2B4RVU9_STYPI</name>
<dbReference type="EMBL" id="LSMT01000316">
    <property type="protein sequence ID" value="PFX20457.1"/>
    <property type="molecule type" value="Genomic_DNA"/>
</dbReference>
<dbReference type="Proteomes" id="UP000225706">
    <property type="component" value="Unassembled WGS sequence"/>
</dbReference>
<dbReference type="OrthoDB" id="5986131at2759"/>
<dbReference type="AlphaFoldDB" id="A0A2B4RVU9"/>
<sequence>MSSQHRNISDLKKLDRQARKITSNSSGKHPLGSTSLIYLPRALGGRGLKSVETEYKQIKIKSAIRLYSNNDPTMSLVRAIEEQATTHGHQSLLKESAKFSEEFGVALELSFPEPKCRDRDGQEVPLDKLKRLLKRAVTAERQEKIQEERWQGISSRRVTKQDMVNASGAMHVCAGQKSGEEAAIHAMRNIFGGDETDVALLVDASNAFNSLNRAAALCPLIAIYVTNTYRVPARIFVVGGSELKSAEGTTQGDPLAMSMYAISLQPLMFLLQNRSTAKQCWFPDDVTGAGSLEEVKQWWDGLREAVPTLGYYLNSKKCWLVVKPEKECYAKEMFEGTGINITTEGRKHLGAALGSQSYLEQYVGSKVEEWVKKLTRLAEFARSQPQASYAAFPFGLRHRWTYFMRTLPDIENLLQPLERAISDVLIPSLIERNCSEEERSLVALPVRMGGFGLINPSDTAHAEYSASVRVSAPLVSKIEAQSHETPEEVEVQRLVYVTRKEKDDRLKEKLEEEKALLPDKTQRAVDLACEKGASNWLTVIPLKDMDFDLNKREFRDAVRLRYDWPIPDNPSVCVCGSLFKWITRLSASVEA</sequence>
<feature type="compositionally biased region" description="Basic and acidic residues" evidence="1">
    <location>
        <begin position="7"/>
        <end position="18"/>
    </location>
</feature>
<evidence type="ECO:0000256" key="1">
    <source>
        <dbReference type="SAM" id="MobiDB-lite"/>
    </source>
</evidence>
<reference evidence="3" key="1">
    <citation type="journal article" date="2017" name="bioRxiv">
        <title>Comparative analysis of the genomes of Stylophora pistillata and Acropora digitifera provides evidence for extensive differences between species of corals.</title>
        <authorList>
            <person name="Voolstra C.R."/>
            <person name="Li Y."/>
            <person name="Liew Y.J."/>
            <person name="Baumgarten S."/>
            <person name="Zoccola D."/>
            <person name="Flot J.-F."/>
            <person name="Tambutte S."/>
            <person name="Allemand D."/>
            <person name="Aranda M."/>
        </authorList>
    </citation>
    <scope>NUCLEOTIDE SEQUENCE [LARGE SCALE GENOMIC DNA]</scope>
</reference>
<evidence type="ECO:0000313" key="2">
    <source>
        <dbReference type="EMBL" id="PFX20457.1"/>
    </source>
</evidence>
<keyword evidence="3" id="KW-1185">Reference proteome</keyword>
<organism evidence="2 3">
    <name type="scientific">Stylophora pistillata</name>
    <name type="common">Smooth cauliflower coral</name>
    <dbReference type="NCBI Taxonomy" id="50429"/>
    <lineage>
        <taxon>Eukaryota</taxon>
        <taxon>Metazoa</taxon>
        <taxon>Cnidaria</taxon>
        <taxon>Anthozoa</taxon>
        <taxon>Hexacorallia</taxon>
        <taxon>Scleractinia</taxon>
        <taxon>Astrocoeniina</taxon>
        <taxon>Pocilloporidae</taxon>
        <taxon>Stylophora</taxon>
    </lineage>
</organism>
<gene>
    <name evidence="2" type="ORF">AWC38_SpisGene15091</name>
</gene>
<feature type="region of interest" description="Disordered" evidence="1">
    <location>
        <begin position="1"/>
        <end position="28"/>
    </location>
</feature>